<feature type="chain" id="PRO_5012079750" description="Lipoprotein" evidence="1">
    <location>
        <begin position="19"/>
        <end position="67"/>
    </location>
</feature>
<organism evidence="2 3">
    <name type="scientific">Pseudooctadecabacter jejudonensis</name>
    <dbReference type="NCBI Taxonomy" id="1391910"/>
    <lineage>
        <taxon>Bacteria</taxon>
        <taxon>Pseudomonadati</taxon>
        <taxon>Pseudomonadota</taxon>
        <taxon>Alphaproteobacteria</taxon>
        <taxon>Rhodobacterales</taxon>
        <taxon>Paracoccaceae</taxon>
        <taxon>Pseudooctadecabacter</taxon>
    </lineage>
</organism>
<dbReference type="Proteomes" id="UP000193623">
    <property type="component" value="Unassembled WGS sequence"/>
</dbReference>
<proteinExistence type="predicted"/>
<accession>A0A1Y5S040</accession>
<keyword evidence="1" id="KW-0732">Signal</keyword>
<dbReference type="RefSeq" id="WP_085863547.1">
    <property type="nucleotide sequence ID" value="NZ_FWFT01000002.1"/>
</dbReference>
<feature type="signal peptide" evidence="1">
    <location>
        <begin position="1"/>
        <end position="18"/>
    </location>
</feature>
<evidence type="ECO:0000256" key="1">
    <source>
        <dbReference type="SAM" id="SignalP"/>
    </source>
</evidence>
<dbReference type="PROSITE" id="PS51257">
    <property type="entry name" value="PROKAR_LIPOPROTEIN"/>
    <property type="match status" value="1"/>
</dbReference>
<sequence length="67" mass="7079">MKRIFGLLAVGVALSACAPTGNNSVFLDNGNDVSFLRTGATACPNIGTEVSPRYPMRCGPQQQVIPR</sequence>
<evidence type="ECO:0000313" key="2">
    <source>
        <dbReference type="EMBL" id="SLN26599.1"/>
    </source>
</evidence>
<gene>
    <name evidence="2" type="ORF">PSJ8397_01067</name>
</gene>
<reference evidence="2 3" key="1">
    <citation type="submission" date="2017-03" db="EMBL/GenBank/DDBJ databases">
        <authorList>
            <person name="Afonso C.L."/>
            <person name="Miller P.J."/>
            <person name="Scott M.A."/>
            <person name="Spackman E."/>
            <person name="Goraichik I."/>
            <person name="Dimitrov K.M."/>
            <person name="Suarez D.L."/>
            <person name="Swayne D.E."/>
        </authorList>
    </citation>
    <scope>NUCLEOTIDE SEQUENCE [LARGE SCALE GENOMIC DNA]</scope>
    <source>
        <strain evidence="2 3">CECT 8397</strain>
    </source>
</reference>
<protein>
    <recommendedName>
        <fullName evidence="4">Lipoprotein</fullName>
    </recommendedName>
</protein>
<dbReference type="AlphaFoldDB" id="A0A1Y5S040"/>
<evidence type="ECO:0008006" key="4">
    <source>
        <dbReference type="Google" id="ProtNLM"/>
    </source>
</evidence>
<name>A0A1Y5S040_9RHOB</name>
<keyword evidence="3" id="KW-1185">Reference proteome</keyword>
<evidence type="ECO:0000313" key="3">
    <source>
        <dbReference type="Proteomes" id="UP000193623"/>
    </source>
</evidence>
<dbReference type="EMBL" id="FWFT01000002">
    <property type="protein sequence ID" value="SLN26599.1"/>
    <property type="molecule type" value="Genomic_DNA"/>
</dbReference>